<dbReference type="Pfam" id="PF07293">
    <property type="entry name" value="DUF1450"/>
    <property type="match status" value="1"/>
</dbReference>
<dbReference type="Proteomes" id="UP000632377">
    <property type="component" value="Unassembled WGS sequence"/>
</dbReference>
<evidence type="ECO:0000313" key="1">
    <source>
        <dbReference type="EMBL" id="MBL4935368.1"/>
    </source>
</evidence>
<accession>A0ABS1T7P6</accession>
<comment type="caution">
    <text evidence="1">The sequence shown here is derived from an EMBL/GenBank/DDBJ whole genome shotgun (WGS) entry which is preliminary data.</text>
</comment>
<keyword evidence="2" id="KW-1185">Reference proteome</keyword>
<dbReference type="EMBL" id="JAESWC010000002">
    <property type="protein sequence ID" value="MBL4935368.1"/>
    <property type="molecule type" value="Genomic_DNA"/>
</dbReference>
<dbReference type="InterPro" id="IPR009910">
    <property type="entry name" value="DUF1450"/>
</dbReference>
<reference evidence="1 2" key="1">
    <citation type="submission" date="2021-01" db="EMBL/GenBank/DDBJ databases">
        <title>Genome public.</title>
        <authorList>
            <person name="Liu C."/>
            <person name="Sun Q."/>
        </authorList>
    </citation>
    <scope>NUCLEOTIDE SEQUENCE [LARGE SCALE GENOMIC DNA]</scope>
    <source>
        <strain evidence="1 2">YIM B02515</strain>
    </source>
</reference>
<dbReference type="RefSeq" id="WP_202747962.1">
    <property type="nucleotide sequence ID" value="NZ_JAESWC010000002.1"/>
</dbReference>
<sequence>MKISFCMFNEQKDDVISILNQLYPEFETSVAKCIYCCGECANKPIARIKGKLFVGDNSEDLIAQILEFTEGL</sequence>
<protein>
    <submittedName>
        <fullName evidence="1">DUF1450 domain-containing protein</fullName>
    </submittedName>
</protein>
<gene>
    <name evidence="1" type="ORF">JK636_06310</name>
</gene>
<name>A0ABS1T7P6_9CLOT</name>
<proteinExistence type="predicted"/>
<evidence type="ECO:0000313" key="2">
    <source>
        <dbReference type="Proteomes" id="UP000632377"/>
    </source>
</evidence>
<organism evidence="1 2">
    <name type="scientific">Clostridium rhizosphaerae</name>
    <dbReference type="NCBI Taxonomy" id="2803861"/>
    <lineage>
        <taxon>Bacteria</taxon>
        <taxon>Bacillati</taxon>
        <taxon>Bacillota</taxon>
        <taxon>Clostridia</taxon>
        <taxon>Eubacteriales</taxon>
        <taxon>Clostridiaceae</taxon>
        <taxon>Clostridium</taxon>
    </lineage>
</organism>